<dbReference type="InterPro" id="IPR002575">
    <property type="entry name" value="Aminoglycoside_PTrfase"/>
</dbReference>
<dbReference type="SUPFAM" id="SSF56112">
    <property type="entry name" value="Protein kinase-like (PK-like)"/>
    <property type="match status" value="1"/>
</dbReference>
<feature type="domain" description="Aminoglycoside phosphotransferase" evidence="2">
    <location>
        <begin position="114"/>
        <end position="171"/>
    </location>
</feature>
<dbReference type="Pfam" id="PF01636">
    <property type="entry name" value="APH"/>
    <property type="match status" value="1"/>
</dbReference>
<feature type="compositionally biased region" description="Basic and acidic residues" evidence="1">
    <location>
        <begin position="1"/>
        <end position="10"/>
    </location>
</feature>
<comment type="caution">
    <text evidence="3">The sequence shown here is derived from an EMBL/GenBank/DDBJ whole genome shotgun (WGS) entry which is preliminary data.</text>
</comment>
<evidence type="ECO:0000313" key="3">
    <source>
        <dbReference type="EMBL" id="KOO44306.1"/>
    </source>
</evidence>
<feature type="compositionally biased region" description="Basic and acidic residues" evidence="1">
    <location>
        <begin position="23"/>
        <end position="35"/>
    </location>
</feature>
<dbReference type="Proteomes" id="UP000037558">
    <property type="component" value="Unassembled WGS sequence"/>
</dbReference>
<dbReference type="PATRIC" id="fig|284581.3.peg.4848"/>
<evidence type="ECO:0000313" key="4">
    <source>
        <dbReference type="Proteomes" id="UP000037558"/>
    </source>
</evidence>
<organism evidence="3 4">
    <name type="scientific">Priestia koreensis</name>
    <dbReference type="NCBI Taxonomy" id="284581"/>
    <lineage>
        <taxon>Bacteria</taxon>
        <taxon>Bacillati</taxon>
        <taxon>Bacillota</taxon>
        <taxon>Bacilli</taxon>
        <taxon>Bacillales</taxon>
        <taxon>Bacillaceae</taxon>
        <taxon>Priestia</taxon>
    </lineage>
</organism>
<evidence type="ECO:0000259" key="2">
    <source>
        <dbReference type="Pfam" id="PF01636"/>
    </source>
</evidence>
<feature type="region of interest" description="Disordered" evidence="1">
    <location>
        <begin position="1"/>
        <end position="35"/>
    </location>
</feature>
<dbReference type="RefSeq" id="WP_053401963.1">
    <property type="nucleotide sequence ID" value="NZ_LILC01000016.1"/>
</dbReference>
<evidence type="ECO:0000256" key="1">
    <source>
        <dbReference type="SAM" id="MobiDB-lite"/>
    </source>
</evidence>
<dbReference type="InterPro" id="IPR011009">
    <property type="entry name" value="Kinase-like_dom_sf"/>
</dbReference>
<proteinExistence type="predicted"/>
<reference evidence="4" key="1">
    <citation type="submission" date="2015-08" db="EMBL/GenBank/DDBJ databases">
        <title>Fjat-14210 dsm16467.</title>
        <authorList>
            <person name="Liu B."/>
            <person name="Wang J."/>
            <person name="Zhu Y."/>
            <person name="Liu G."/>
            <person name="Chen Q."/>
            <person name="Chen Z."/>
            <person name="Lan J."/>
            <person name="Che J."/>
            <person name="Ge C."/>
            <person name="Shi H."/>
            <person name="Pan Z."/>
            <person name="Liu X."/>
        </authorList>
    </citation>
    <scope>NUCLEOTIDE SEQUENCE [LARGE SCALE GENOMIC DNA]</scope>
    <source>
        <strain evidence="4">DSM 16467</strain>
    </source>
</reference>
<sequence length="264" mass="30714">MNKQEHEEKLAGGNVSSVYRSGDTVRREQKPNSKRVHELLQHLERKNYMHAPKFLGIDDQNREVLSFIKGEAGNYPLKSYMWSNEALKEIANMLRLYHDAVSDFPVSDDWQPMDNAPQSAEVICHNDFAIYNLIFDGQLPVGVIDFDLIAPGPRLWDIAYTLYTCVPLSRHYHTEEGKEVRYDPMMDAKEKKERVDLFFDAYGIEGLKEGYLDMVVLRLEGLCQYMKRKAAEGDPAFQKMVDEGHYEHYQTDIEFIRKHGSDWI</sequence>
<dbReference type="GO" id="GO:0016740">
    <property type="term" value="F:transferase activity"/>
    <property type="evidence" value="ECO:0007669"/>
    <property type="project" value="UniProtKB-KW"/>
</dbReference>
<dbReference type="EMBL" id="LILC01000016">
    <property type="protein sequence ID" value="KOO44306.1"/>
    <property type="molecule type" value="Genomic_DNA"/>
</dbReference>
<accession>A0A0M0KZR3</accession>
<name>A0A0M0KZR3_9BACI</name>
<keyword evidence="3" id="KW-0808">Transferase</keyword>
<dbReference type="STRING" id="284581.AMD01_13580"/>
<dbReference type="Gene3D" id="3.90.1200.10">
    <property type="match status" value="1"/>
</dbReference>
<dbReference type="AlphaFoldDB" id="A0A0M0KZR3"/>
<dbReference type="OrthoDB" id="236897at2"/>
<protein>
    <submittedName>
        <fullName evidence="3">Aminoglycoside phosphotransferase</fullName>
    </submittedName>
</protein>
<gene>
    <name evidence="3" type="ORF">AMD01_13580</name>
</gene>
<keyword evidence="4" id="KW-1185">Reference proteome</keyword>